<dbReference type="Pfam" id="PF04752">
    <property type="entry name" value="ChaC"/>
    <property type="match status" value="1"/>
</dbReference>
<dbReference type="PANTHER" id="PTHR12192">
    <property type="entry name" value="CATION TRANSPORT PROTEIN CHAC-RELATED"/>
    <property type="match status" value="1"/>
</dbReference>
<dbReference type="Proteomes" id="UP001168613">
    <property type="component" value="Unassembled WGS sequence"/>
</dbReference>
<dbReference type="InterPro" id="IPR006840">
    <property type="entry name" value="ChaC"/>
</dbReference>
<keyword evidence="2" id="KW-0456">Lyase</keyword>
<evidence type="ECO:0000256" key="2">
    <source>
        <dbReference type="ARBA" id="ARBA00023239"/>
    </source>
</evidence>
<dbReference type="InterPro" id="IPR036568">
    <property type="entry name" value="GGCT-like_sf"/>
</dbReference>
<dbReference type="PANTHER" id="PTHR12192:SF2">
    <property type="entry name" value="GLUTATHIONE-SPECIFIC GAMMA-GLUTAMYLCYCLOTRANSFERASE 2"/>
    <property type="match status" value="1"/>
</dbReference>
<dbReference type="InterPro" id="IPR013024">
    <property type="entry name" value="GGCT-like"/>
</dbReference>
<protein>
    <recommendedName>
        <fullName evidence="1">glutathione-specific gamma-glutamylcyclotransferase</fullName>
        <ecNumber evidence="1">4.3.2.7</ecNumber>
    </recommendedName>
</protein>
<evidence type="ECO:0000256" key="1">
    <source>
        <dbReference type="ARBA" id="ARBA00012344"/>
    </source>
</evidence>
<accession>A0ABT8EH12</accession>
<reference evidence="3" key="1">
    <citation type="submission" date="2021-11" db="EMBL/GenBank/DDBJ databases">
        <title>Draft genome sequence of Alcaligenes endophyticus type strain CCUG 75668T.</title>
        <authorList>
            <person name="Salva-Serra F."/>
            <person name="Duran R.E."/>
            <person name="Seeger M."/>
            <person name="Moore E.R.B."/>
            <person name="Jaen-Luchoro D."/>
        </authorList>
    </citation>
    <scope>NUCLEOTIDE SEQUENCE</scope>
    <source>
        <strain evidence="3">CCUG 75668</strain>
    </source>
</reference>
<comment type="caution">
    <text evidence="3">The sequence shown here is derived from an EMBL/GenBank/DDBJ whole genome shotgun (WGS) entry which is preliminary data.</text>
</comment>
<dbReference type="CDD" id="cd06661">
    <property type="entry name" value="GGCT_like"/>
    <property type="match status" value="1"/>
</dbReference>
<dbReference type="Gene3D" id="3.10.490.10">
    <property type="entry name" value="Gamma-glutamyl cyclotransferase-like"/>
    <property type="match status" value="1"/>
</dbReference>
<name>A0ABT8EH12_9BURK</name>
<dbReference type="EC" id="4.3.2.7" evidence="1"/>
<keyword evidence="4" id="KW-1185">Reference proteome</keyword>
<sequence length="203" mass="23019">MLSDAERKASLHASLSEVGWTPCQDVWVYGYGSLIWRPEFDFSEQRQALLRGYHRALCLWSRINRGTPEEPGLVFGLDVGGSCRGMAFRIPGSMVPDAFDALWQREMPSGAYIPRWLRCHTSEGDIRALVFTMNRKTDAYVPRMPDEQLMQVVHRARGINGPCIEYVLETASALQRSKMLDKRLQNVVNLLQSYTGQIAPNQA</sequence>
<dbReference type="EMBL" id="JAJHNU010000001">
    <property type="protein sequence ID" value="MDN4120576.1"/>
    <property type="molecule type" value="Genomic_DNA"/>
</dbReference>
<proteinExistence type="predicted"/>
<evidence type="ECO:0000313" key="3">
    <source>
        <dbReference type="EMBL" id="MDN4120576.1"/>
    </source>
</evidence>
<organism evidence="3 4">
    <name type="scientific">Alcaligenes endophyticus</name>
    <dbReference type="NCBI Taxonomy" id="1929088"/>
    <lineage>
        <taxon>Bacteria</taxon>
        <taxon>Pseudomonadati</taxon>
        <taxon>Pseudomonadota</taxon>
        <taxon>Betaproteobacteria</taxon>
        <taxon>Burkholderiales</taxon>
        <taxon>Alcaligenaceae</taxon>
        <taxon>Alcaligenes</taxon>
    </lineage>
</organism>
<dbReference type="SUPFAM" id="SSF110857">
    <property type="entry name" value="Gamma-glutamyl cyclotransferase-like"/>
    <property type="match status" value="1"/>
</dbReference>
<dbReference type="RefSeq" id="WP_266122831.1">
    <property type="nucleotide sequence ID" value="NZ_JAJHNU010000001.1"/>
</dbReference>
<gene>
    <name evidence="3" type="ORF">LMS43_04665</name>
</gene>
<evidence type="ECO:0000313" key="4">
    <source>
        <dbReference type="Proteomes" id="UP001168613"/>
    </source>
</evidence>